<evidence type="ECO:0000313" key="2">
    <source>
        <dbReference type="Proteomes" id="UP001732700"/>
    </source>
</evidence>
<sequence>MADGEDARRCTPVSDYWRERLNLRELHAGTVKENLNDAKDITDIEYYLEPLQSVGEITGEVLCPYGNEYCEYVYVAKRWGCYSRFAAEAKARHRQREGMTNGEIIGKVLRPVGSEHFIVEVSGCGPRYCRSEVDKEKLTSRTRVVLDTTTLTIMRTVPMTEVDFVVLSEQMRQIRELVELPLRHPELFRLIGIKPPGENSRDIASILFGELQPRSLPQIDRRPRQTYRQMPPRHHHAKRDRRWQCLR</sequence>
<accession>A0ACD5YPJ6</accession>
<keyword evidence="2" id="KW-1185">Reference proteome</keyword>
<evidence type="ECO:0000313" key="1">
    <source>
        <dbReference type="EnsemblPlants" id="AVESA.00010b.r2.6AG1013370.1.CDS"/>
    </source>
</evidence>
<dbReference type="EnsemblPlants" id="AVESA.00010b.r2.6AG1013370.1">
    <property type="protein sequence ID" value="AVESA.00010b.r2.6AG1013370.1.CDS"/>
    <property type="gene ID" value="AVESA.00010b.r2.6AG1013370"/>
</dbReference>
<reference evidence="1" key="1">
    <citation type="submission" date="2021-05" db="EMBL/GenBank/DDBJ databases">
        <authorList>
            <person name="Scholz U."/>
            <person name="Mascher M."/>
            <person name="Fiebig A."/>
        </authorList>
    </citation>
    <scope>NUCLEOTIDE SEQUENCE [LARGE SCALE GENOMIC DNA]</scope>
</reference>
<reference evidence="1" key="2">
    <citation type="submission" date="2025-09" db="UniProtKB">
        <authorList>
            <consortium name="EnsemblPlants"/>
        </authorList>
    </citation>
    <scope>IDENTIFICATION</scope>
</reference>
<dbReference type="Proteomes" id="UP001732700">
    <property type="component" value="Chromosome 6A"/>
</dbReference>
<organism evidence="1 2">
    <name type="scientific">Avena sativa</name>
    <name type="common">Oat</name>
    <dbReference type="NCBI Taxonomy" id="4498"/>
    <lineage>
        <taxon>Eukaryota</taxon>
        <taxon>Viridiplantae</taxon>
        <taxon>Streptophyta</taxon>
        <taxon>Embryophyta</taxon>
        <taxon>Tracheophyta</taxon>
        <taxon>Spermatophyta</taxon>
        <taxon>Magnoliopsida</taxon>
        <taxon>Liliopsida</taxon>
        <taxon>Poales</taxon>
        <taxon>Poaceae</taxon>
        <taxon>BOP clade</taxon>
        <taxon>Pooideae</taxon>
        <taxon>Poodae</taxon>
        <taxon>Poeae</taxon>
        <taxon>Poeae Chloroplast Group 1 (Aveneae type)</taxon>
        <taxon>Aveninae</taxon>
        <taxon>Avena</taxon>
    </lineage>
</organism>
<protein>
    <submittedName>
        <fullName evidence="1">Uncharacterized protein</fullName>
    </submittedName>
</protein>
<proteinExistence type="predicted"/>
<name>A0ACD5YPJ6_AVESA</name>